<dbReference type="SUPFAM" id="SSF51905">
    <property type="entry name" value="FAD/NAD(P)-binding domain"/>
    <property type="match status" value="1"/>
</dbReference>
<feature type="region of interest" description="Disordered" evidence="12">
    <location>
        <begin position="158"/>
        <end position="180"/>
    </location>
</feature>
<dbReference type="InterPro" id="IPR024932">
    <property type="entry name" value="ApbE"/>
</dbReference>
<dbReference type="InterPro" id="IPR003374">
    <property type="entry name" value="ApbE-like_sf"/>
</dbReference>
<dbReference type="EC" id="2.7.1.180" evidence="2"/>
<feature type="domain" description="FAD-dependent oxidoreductase 2 FAD-binding" evidence="13">
    <location>
        <begin position="498"/>
        <end position="595"/>
    </location>
</feature>
<reference evidence="14 15" key="1">
    <citation type="submission" date="2024-10" db="EMBL/GenBank/DDBJ databases">
        <title>Updated reference genomes for cyclostephanoid diatoms.</title>
        <authorList>
            <person name="Roberts W.R."/>
            <person name="Alverson A.J."/>
        </authorList>
    </citation>
    <scope>NUCLEOTIDE SEQUENCE [LARGE SCALE GENOMIC DNA]</scope>
    <source>
        <strain evidence="14 15">AJA010-31</strain>
    </source>
</reference>
<dbReference type="EMBL" id="JALLPJ020000513">
    <property type="protein sequence ID" value="KAL3789857.1"/>
    <property type="molecule type" value="Genomic_DNA"/>
</dbReference>
<dbReference type="Proteomes" id="UP001530400">
    <property type="component" value="Unassembled WGS sequence"/>
</dbReference>
<dbReference type="PANTHER" id="PTHR30040">
    <property type="entry name" value="THIAMINE BIOSYNTHESIS LIPOPROTEIN APBE"/>
    <property type="match status" value="1"/>
</dbReference>
<evidence type="ECO:0000256" key="2">
    <source>
        <dbReference type="ARBA" id="ARBA00011955"/>
    </source>
</evidence>
<keyword evidence="4" id="KW-0285">Flavoprotein</keyword>
<feature type="compositionally biased region" description="Polar residues" evidence="12">
    <location>
        <begin position="158"/>
        <end position="170"/>
    </location>
</feature>
<proteinExistence type="predicted"/>
<evidence type="ECO:0000256" key="5">
    <source>
        <dbReference type="ARBA" id="ARBA00022679"/>
    </source>
</evidence>
<organism evidence="14 15">
    <name type="scientific">Cyclotella atomus</name>
    <dbReference type="NCBI Taxonomy" id="382360"/>
    <lineage>
        <taxon>Eukaryota</taxon>
        <taxon>Sar</taxon>
        <taxon>Stramenopiles</taxon>
        <taxon>Ochrophyta</taxon>
        <taxon>Bacillariophyta</taxon>
        <taxon>Coscinodiscophyceae</taxon>
        <taxon>Thalassiosirophycidae</taxon>
        <taxon>Stephanodiscales</taxon>
        <taxon>Stephanodiscaceae</taxon>
        <taxon>Cyclotella</taxon>
    </lineage>
</organism>
<keyword evidence="15" id="KW-1185">Reference proteome</keyword>
<comment type="cofactor">
    <cofactor evidence="1">
        <name>Mg(2+)</name>
        <dbReference type="ChEBI" id="CHEBI:18420"/>
    </cofactor>
</comment>
<dbReference type="GO" id="GO:0046872">
    <property type="term" value="F:metal ion binding"/>
    <property type="evidence" value="ECO:0007669"/>
    <property type="project" value="UniProtKB-KW"/>
</dbReference>
<feature type="region of interest" description="Disordered" evidence="12">
    <location>
        <begin position="529"/>
        <end position="556"/>
    </location>
</feature>
<comment type="caution">
    <text evidence="14">The sequence shown here is derived from an EMBL/GenBank/DDBJ whole genome shotgun (WGS) entry which is preliminary data.</text>
</comment>
<protein>
    <recommendedName>
        <fullName evidence="3">FAD:protein FMN transferase</fullName>
        <ecNumber evidence="2">2.7.1.180</ecNumber>
    </recommendedName>
    <alternativeName>
        <fullName evidence="10">Flavin transferase</fullName>
    </alternativeName>
</protein>
<evidence type="ECO:0000259" key="13">
    <source>
        <dbReference type="Pfam" id="PF00890"/>
    </source>
</evidence>
<comment type="catalytic activity">
    <reaction evidence="11">
        <text>L-threonyl-[protein] + FAD = FMN-L-threonyl-[protein] + AMP + H(+)</text>
        <dbReference type="Rhea" id="RHEA:36847"/>
        <dbReference type="Rhea" id="RHEA-COMP:11060"/>
        <dbReference type="Rhea" id="RHEA-COMP:11061"/>
        <dbReference type="ChEBI" id="CHEBI:15378"/>
        <dbReference type="ChEBI" id="CHEBI:30013"/>
        <dbReference type="ChEBI" id="CHEBI:57692"/>
        <dbReference type="ChEBI" id="CHEBI:74257"/>
        <dbReference type="ChEBI" id="CHEBI:456215"/>
        <dbReference type="EC" id="2.7.1.180"/>
    </reaction>
</comment>
<sequence>MSPNAKHNPPADGETRTSRVVGSVDFVRPKLPINNDVDESKLLTTVTGVRCSMPYTIKCSVESFANPEYAHVRVEQIASSVFQEVESKLSTFNPDSEVNKVNFMGVDDVHIMSDALKEVVLCSKELVKLTRGAFDPCVSPLLKHYEFMAERTASLANDSSLRGSTHSNGSNHERLSSITELPELDDSDEVDIETIRRQRHVVDYWRSLVSAGFAGDPSDLRVSRTVRQLLEISQWHSGFSVGLKDTGTGNDDHDKSDSNLGMGKEYVIRKKHIDARMDLNGIAKGWAVDKIAEALPSSCWVEWGGDIKVRGHHPSGRCWQVAIVEPPSLAEMKLRLARARQAGQKGPVVTLADEHMKDEARDVNQTYLAVLDLRDGEAVATSGDYEKIIARDGKLYSHVINPQVGRLLEVNITTLAQAVIVTKSCMVSDAIATAAISKGDVAQARAMLDSFRTGYRVPIKDFLLYARQGPRIIRQTIPGLENKPDRELRLSRHESATVIVVGGGLAGFSAAISAADCRARVILLEKEPRTGGNSSKATSGINGWGSDTQAEHGVSDEERLFERDTFRSGIGGRSDYSLVRTLSTKSSDAIHWLKHEMKVSN</sequence>
<dbReference type="Gene3D" id="3.50.50.60">
    <property type="entry name" value="FAD/NAD(P)-binding domain"/>
    <property type="match status" value="1"/>
</dbReference>
<dbReference type="GO" id="GO:0016740">
    <property type="term" value="F:transferase activity"/>
    <property type="evidence" value="ECO:0007669"/>
    <property type="project" value="UniProtKB-KW"/>
</dbReference>
<keyword evidence="9" id="KW-0560">Oxidoreductase</keyword>
<dbReference type="Pfam" id="PF02424">
    <property type="entry name" value="ApbE"/>
    <property type="match status" value="2"/>
</dbReference>
<evidence type="ECO:0000256" key="12">
    <source>
        <dbReference type="SAM" id="MobiDB-lite"/>
    </source>
</evidence>
<evidence type="ECO:0000256" key="1">
    <source>
        <dbReference type="ARBA" id="ARBA00001946"/>
    </source>
</evidence>
<dbReference type="PANTHER" id="PTHR30040:SF2">
    <property type="entry name" value="FAD:PROTEIN FMN TRANSFERASE"/>
    <property type="match status" value="1"/>
</dbReference>
<gene>
    <name evidence="14" type="ORF">ACHAWO_011663</name>
</gene>
<dbReference type="InterPro" id="IPR003953">
    <property type="entry name" value="FAD-dep_OxRdtase_2_FAD-bd"/>
</dbReference>
<feature type="compositionally biased region" description="Polar residues" evidence="12">
    <location>
        <begin position="531"/>
        <end position="548"/>
    </location>
</feature>
<accession>A0ABD3PPX0</accession>
<name>A0ABD3PPX0_9STRA</name>
<dbReference type="Pfam" id="PF00890">
    <property type="entry name" value="FAD_binding_2"/>
    <property type="match status" value="1"/>
</dbReference>
<dbReference type="Gene3D" id="3.10.520.10">
    <property type="entry name" value="ApbE-like domains"/>
    <property type="match status" value="1"/>
</dbReference>
<keyword evidence="6" id="KW-0479">Metal-binding</keyword>
<keyword evidence="5" id="KW-0808">Transferase</keyword>
<evidence type="ECO:0000256" key="9">
    <source>
        <dbReference type="ARBA" id="ARBA00023002"/>
    </source>
</evidence>
<dbReference type="InterPro" id="IPR036188">
    <property type="entry name" value="FAD/NAD-bd_sf"/>
</dbReference>
<evidence type="ECO:0000256" key="4">
    <source>
        <dbReference type="ARBA" id="ARBA00022630"/>
    </source>
</evidence>
<dbReference type="SUPFAM" id="SSF143631">
    <property type="entry name" value="ApbE-like"/>
    <property type="match status" value="2"/>
</dbReference>
<evidence type="ECO:0000256" key="3">
    <source>
        <dbReference type="ARBA" id="ARBA00016337"/>
    </source>
</evidence>
<evidence type="ECO:0000313" key="14">
    <source>
        <dbReference type="EMBL" id="KAL3789857.1"/>
    </source>
</evidence>
<keyword evidence="7" id="KW-0274">FAD</keyword>
<evidence type="ECO:0000256" key="10">
    <source>
        <dbReference type="ARBA" id="ARBA00031306"/>
    </source>
</evidence>
<dbReference type="AlphaFoldDB" id="A0ABD3PPX0"/>
<evidence type="ECO:0000256" key="6">
    <source>
        <dbReference type="ARBA" id="ARBA00022723"/>
    </source>
</evidence>
<keyword evidence="8" id="KW-0460">Magnesium</keyword>
<evidence type="ECO:0000256" key="11">
    <source>
        <dbReference type="ARBA" id="ARBA00048540"/>
    </source>
</evidence>
<evidence type="ECO:0000256" key="8">
    <source>
        <dbReference type="ARBA" id="ARBA00022842"/>
    </source>
</evidence>
<evidence type="ECO:0000313" key="15">
    <source>
        <dbReference type="Proteomes" id="UP001530400"/>
    </source>
</evidence>
<dbReference type="GO" id="GO:0016491">
    <property type="term" value="F:oxidoreductase activity"/>
    <property type="evidence" value="ECO:0007669"/>
    <property type="project" value="UniProtKB-KW"/>
</dbReference>
<evidence type="ECO:0000256" key="7">
    <source>
        <dbReference type="ARBA" id="ARBA00022827"/>
    </source>
</evidence>